<organism evidence="5 6">
    <name type="scientific">Marivivens niveibacter</name>
    <dbReference type="NCBI Taxonomy" id="1930667"/>
    <lineage>
        <taxon>Bacteria</taxon>
        <taxon>Pseudomonadati</taxon>
        <taxon>Pseudomonadota</taxon>
        <taxon>Alphaproteobacteria</taxon>
        <taxon>Rhodobacterales</taxon>
        <taxon>Paracoccaceae</taxon>
        <taxon>Marivivens group</taxon>
        <taxon>Marivivens</taxon>
    </lineage>
</organism>
<dbReference type="PANTHER" id="PTHR43434">
    <property type="entry name" value="PHOSPHOGLYCOLATE PHOSPHATASE"/>
    <property type="match status" value="1"/>
</dbReference>
<comment type="caution">
    <text evidence="5">The sequence shown here is derived from an EMBL/GenBank/DDBJ whole genome shotgun (WGS) entry which is preliminary data.</text>
</comment>
<dbReference type="AlphaFoldDB" id="A0A251WX71"/>
<evidence type="ECO:0000313" key="6">
    <source>
        <dbReference type="Proteomes" id="UP000194664"/>
    </source>
</evidence>
<dbReference type="Gene3D" id="1.10.150.240">
    <property type="entry name" value="Putative phosphatase, domain 2"/>
    <property type="match status" value="1"/>
</dbReference>
<comment type="similarity">
    <text evidence="3">Belongs to the HAD-like hydrolase superfamily. CbbY/CbbZ/Gph/YieH family.</text>
</comment>
<dbReference type="InterPro" id="IPR050155">
    <property type="entry name" value="HAD-like_hydrolase_sf"/>
</dbReference>
<keyword evidence="6" id="KW-1185">Reference proteome</keyword>
<dbReference type="InterPro" id="IPR036412">
    <property type="entry name" value="HAD-like_sf"/>
</dbReference>
<dbReference type="EMBL" id="MSPP01000003">
    <property type="protein sequence ID" value="OUD09100.1"/>
    <property type="molecule type" value="Genomic_DNA"/>
</dbReference>
<evidence type="ECO:0000256" key="3">
    <source>
        <dbReference type="ARBA" id="ARBA00006171"/>
    </source>
</evidence>
<dbReference type="EC" id="3.1.3.18" evidence="4"/>
<gene>
    <name evidence="5" type="ORF">BVC71_10340</name>
</gene>
<sequence length="232" mass="24433">MVAIKGIIFDKDGTLFDFNATWGCWTGGLISEECGDDTVLQQALAAELAFDLQSQRFEKHSIVIASTAEEVADVILPYLPDATPSGLIDRMNDRAAKAPQVEAAPLKTFLADLKSRGFVLGVATNDSEMPARAHLDQAGISDQFDFIAGYDSGYGGKPAPGQLIGFCNHTGLAPAECIMVGDSTHDLMAGRAAGMRCVGVLTGLAEANELAPHADVVLPSIAELPEWIAAQG</sequence>
<reference evidence="5 6" key="1">
    <citation type="submission" date="2016-12" db="EMBL/GenBank/DDBJ databases">
        <title>The draft genome sequence of HSLHS2.</title>
        <authorList>
            <person name="Hu D."/>
            <person name="Wang L."/>
            <person name="Shao Z."/>
        </authorList>
    </citation>
    <scope>NUCLEOTIDE SEQUENCE [LARGE SCALE GENOMIC DNA]</scope>
    <source>
        <strain evidence="5">MCCC 1A06712</strain>
    </source>
</reference>
<dbReference type="PRINTS" id="PR00413">
    <property type="entry name" value="HADHALOGNASE"/>
</dbReference>
<name>A0A251WX71_9RHOB</name>
<proteinExistence type="inferred from homology"/>
<dbReference type="SFLD" id="SFLDG01129">
    <property type="entry name" value="C1.5:_HAD__Beta-PGM__Phosphata"/>
    <property type="match status" value="1"/>
</dbReference>
<comment type="catalytic activity">
    <reaction evidence="1">
        <text>2-phosphoglycolate + H2O = glycolate + phosphate</text>
        <dbReference type="Rhea" id="RHEA:14369"/>
        <dbReference type="ChEBI" id="CHEBI:15377"/>
        <dbReference type="ChEBI" id="CHEBI:29805"/>
        <dbReference type="ChEBI" id="CHEBI:43474"/>
        <dbReference type="ChEBI" id="CHEBI:58033"/>
        <dbReference type="EC" id="3.1.3.18"/>
    </reaction>
</comment>
<protein>
    <recommendedName>
        <fullName evidence="4">phosphoglycolate phosphatase</fullName>
        <ecNumber evidence="4">3.1.3.18</ecNumber>
    </recommendedName>
</protein>
<dbReference type="SUPFAM" id="SSF56784">
    <property type="entry name" value="HAD-like"/>
    <property type="match status" value="1"/>
</dbReference>
<evidence type="ECO:0000313" key="5">
    <source>
        <dbReference type="EMBL" id="OUD09100.1"/>
    </source>
</evidence>
<evidence type="ECO:0000256" key="4">
    <source>
        <dbReference type="ARBA" id="ARBA00013078"/>
    </source>
</evidence>
<dbReference type="GO" id="GO:0008967">
    <property type="term" value="F:phosphoglycolate phosphatase activity"/>
    <property type="evidence" value="ECO:0007669"/>
    <property type="project" value="UniProtKB-EC"/>
</dbReference>
<accession>A0A251WX71</accession>
<dbReference type="Proteomes" id="UP000194664">
    <property type="component" value="Unassembled WGS sequence"/>
</dbReference>
<dbReference type="InterPro" id="IPR023214">
    <property type="entry name" value="HAD_sf"/>
</dbReference>
<dbReference type="OrthoDB" id="9797743at2"/>
<evidence type="ECO:0000256" key="2">
    <source>
        <dbReference type="ARBA" id="ARBA00004818"/>
    </source>
</evidence>
<dbReference type="SFLD" id="SFLDS00003">
    <property type="entry name" value="Haloacid_Dehalogenase"/>
    <property type="match status" value="1"/>
</dbReference>
<evidence type="ECO:0000256" key="1">
    <source>
        <dbReference type="ARBA" id="ARBA00000830"/>
    </source>
</evidence>
<comment type="pathway">
    <text evidence="2">Organic acid metabolism; glycolate biosynthesis; glycolate from 2-phosphoglycolate: step 1/1.</text>
</comment>
<dbReference type="GO" id="GO:0005829">
    <property type="term" value="C:cytosol"/>
    <property type="evidence" value="ECO:0007669"/>
    <property type="project" value="TreeGrafter"/>
</dbReference>
<dbReference type="Gene3D" id="3.40.50.1000">
    <property type="entry name" value="HAD superfamily/HAD-like"/>
    <property type="match status" value="1"/>
</dbReference>
<dbReference type="InterPro" id="IPR023198">
    <property type="entry name" value="PGP-like_dom2"/>
</dbReference>
<dbReference type="GO" id="GO:0006281">
    <property type="term" value="P:DNA repair"/>
    <property type="evidence" value="ECO:0007669"/>
    <property type="project" value="TreeGrafter"/>
</dbReference>
<dbReference type="NCBIfam" id="TIGR01549">
    <property type="entry name" value="HAD-SF-IA-v1"/>
    <property type="match status" value="1"/>
</dbReference>
<dbReference type="InterPro" id="IPR006439">
    <property type="entry name" value="HAD-SF_hydro_IA"/>
</dbReference>
<dbReference type="PANTHER" id="PTHR43434:SF1">
    <property type="entry name" value="PHOSPHOGLYCOLATE PHOSPHATASE"/>
    <property type="match status" value="1"/>
</dbReference>
<dbReference type="RefSeq" id="WP_086451579.1">
    <property type="nucleotide sequence ID" value="NZ_MSPP01000003.1"/>
</dbReference>
<dbReference type="Pfam" id="PF00702">
    <property type="entry name" value="Hydrolase"/>
    <property type="match status" value="1"/>
</dbReference>